<name>A0AAV2MAW6_KNICA</name>
<keyword evidence="3" id="KW-1185">Reference proteome</keyword>
<dbReference type="AlphaFoldDB" id="A0AAV2MAW6"/>
<evidence type="ECO:0000313" key="2">
    <source>
        <dbReference type="EMBL" id="CAL1610530.1"/>
    </source>
</evidence>
<gene>
    <name evidence="2" type="ORF">KC01_LOCUS37134</name>
</gene>
<sequence length="188" mass="21168">MDKPCFKKVKNQHEHTKVISQKAFTTSTLVQTFLKVVKQSIWSSCQLLCCSIDDLQWDRRVLCSWCLGKHGQGHTGKLCTTAEAAAWNPPSNILIVNISNSTLTECVIGNETTLPTVTEKQPLKQRNIWDLHSSKSRGPPRILIDNSNLSFVIFGDNNYMHVQPTEARDESEEDHEEGSCSVQEKNVV</sequence>
<feature type="region of interest" description="Disordered" evidence="1">
    <location>
        <begin position="164"/>
        <end position="188"/>
    </location>
</feature>
<reference evidence="2 3" key="1">
    <citation type="submission" date="2024-04" db="EMBL/GenBank/DDBJ databases">
        <authorList>
            <person name="Waldvogel A.-M."/>
            <person name="Schoenle A."/>
        </authorList>
    </citation>
    <scope>NUCLEOTIDE SEQUENCE [LARGE SCALE GENOMIC DNA]</scope>
</reference>
<accession>A0AAV2MAW6</accession>
<evidence type="ECO:0000256" key="1">
    <source>
        <dbReference type="SAM" id="MobiDB-lite"/>
    </source>
</evidence>
<protein>
    <submittedName>
        <fullName evidence="2">Uncharacterized protein</fullName>
    </submittedName>
</protein>
<proteinExistence type="predicted"/>
<organism evidence="2 3">
    <name type="scientific">Knipowitschia caucasica</name>
    <name type="common">Caucasian dwarf goby</name>
    <name type="synonym">Pomatoschistus caucasicus</name>
    <dbReference type="NCBI Taxonomy" id="637954"/>
    <lineage>
        <taxon>Eukaryota</taxon>
        <taxon>Metazoa</taxon>
        <taxon>Chordata</taxon>
        <taxon>Craniata</taxon>
        <taxon>Vertebrata</taxon>
        <taxon>Euteleostomi</taxon>
        <taxon>Actinopterygii</taxon>
        <taxon>Neopterygii</taxon>
        <taxon>Teleostei</taxon>
        <taxon>Neoteleostei</taxon>
        <taxon>Acanthomorphata</taxon>
        <taxon>Gobiaria</taxon>
        <taxon>Gobiiformes</taxon>
        <taxon>Gobioidei</taxon>
        <taxon>Gobiidae</taxon>
        <taxon>Gobiinae</taxon>
        <taxon>Knipowitschia</taxon>
    </lineage>
</organism>
<dbReference type="Proteomes" id="UP001497482">
    <property type="component" value="Chromosome 7"/>
</dbReference>
<dbReference type="EMBL" id="OZ035829">
    <property type="protein sequence ID" value="CAL1610530.1"/>
    <property type="molecule type" value="Genomic_DNA"/>
</dbReference>
<evidence type="ECO:0000313" key="3">
    <source>
        <dbReference type="Proteomes" id="UP001497482"/>
    </source>
</evidence>